<comment type="caution">
    <text evidence="5">The sequence shown here is derived from an EMBL/GenBank/DDBJ whole genome shotgun (WGS) entry which is preliminary data.</text>
</comment>
<keyword evidence="1 2" id="KW-0103">Bromodomain</keyword>
<organism evidence="5 6">
    <name type="scientific">Genlisea aurea</name>
    <dbReference type="NCBI Taxonomy" id="192259"/>
    <lineage>
        <taxon>Eukaryota</taxon>
        <taxon>Viridiplantae</taxon>
        <taxon>Streptophyta</taxon>
        <taxon>Embryophyta</taxon>
        <taxon>Tracheophyta</taxon>
        <taxon>Spermatophyta</taxon>
        <taxon>Magnoliopsida</taxon>
        <taxon>eudicotyledons</taxon>
        <taxon>Gunneridae</taxon>
        <taxon>Pentapetalae</taxon>
        <taxon>asterids</taxon>
        <taxon>lamiids</taxon>
        <taxon>Lamiales</taxon>
        <taxon>Lentibulariaceae</taxon>
        <taxon>Genlisea</taxon>
    </lineage>
</organism>
<dbReference type="PROSITE" id="PS00633">
    <property type="entry name" value="BROMODOMAIN_1"/>
    <property type="match status" value="1"/>
</dbReference>
<evidence type="ECO:0000256" key="1">
    <source>
        <dbReference type="ARBA" id="ARBA00023117"/>
    </source>
</evidence>
<evidence type="ECO:0000313" key="5">
    <source>
        <dbReference type="EMBL" id="EPS74100.1"/>
    </source>
</evidence>
<dbReference type="PRINTS" id="PR00503">
    <property type="entry name" value="BROMODOMAIN"/>
</dbReference>
<evidence type="ECO:0000256" key="2">
    <source>
        <dbReference type="PROSITE-ProRule" id="PRU00035"/>
    </source>
</evidence>
<feature type="compositionally biased region" description="Polar residues" evidence="3">
    <location>
        <begin position="22"/>
        <end position="35"/>
    </location>
</feature>
<sequence>RVKVKLKSSKKLESPLAISDAPVQSDNNDKSSLQVCSDKPAVLPLDKMDESSNSLSETDGVNPANTSKKSVGIKIKSSRGLSSSSMSPCSNTEAMKDDQTEKKDVESFQKDSKHNEHELKLALEVIRKTMKMEAAEPFNAPVNPVALGIPDYLDVINTPMDFGTICRNLEKGDKYKNGEDVLKDVQCIWDNCYKYNNKGDYILELMKRVKKNFTKYWTSVGLFCYQA</sequence>
<dbReference type="SMART" id="SM00297">
    <property type="entry name" value="BROMO"/>
    <property type="match status" value="1"/>
</dbReference>
<dbReference type="InterPro" id="IPR001487">
    <property type="entry name" value="Bromodomain"/>
</dbReference>
<dbReference type="PROSITE" id="PS50014">
    <property type="entry name" value="BROMODOMAIN_2"/>
    <property type="match status" value="1"/>
</dbReference>
<feature type="compositionally biased region" description="Low complexity" evidence="3">
    <location>
        <begin position="67"/>
        <end position="90"/>
    </location>
</feature>
<keyword evidence="6" id="KW-1185">Reference proteome</keyword>
<dbReference type="InterPro" id="IPR018359">
    <property type="entry name" value="Bromodomain_CS"/>
</dbReference>
<feature type="region of interest" description="Disordered" evidence="3">
    <location>
        <begin position="1"/>
        <end position="113"/>
    </location>
</feature>
<feature type="compositionally biased region" description="Basic and acidic residues" evidence="3">
    <location>
        <begin position="94"/>
        <end position="113"/>
    </location>
</feature>
<evidence type="ECO:0000259" key="4">
    <source>
        <dbReference type="PROSITE" id="PS50014"/>
    </source>
</evidence>
<dbReference type="Pfam" id="PF00439">
    <property type="entry name" value="Bromodomain"/>
    <property type="match status" value="1"/>
</dbReference>
<evidence type="ECO:0000313" key="6">
    <source>
        <dbReference type="Proteomes" id="UP000015453"/>
    </source>
</evidence>
<feature type="domain" description="Bromo" evidence="4">
    <location>
        <begin position="130"/>
        <end position="203"/>
    </location>
</feature>
<feature type="compositionally biased region" description="Polar residues" evidence="3">
    <location>
        <begin position="51"/>
        <end position="66"/>
    </location>
</feature>
<gene>
    <name evidence="5" type="ORF">M569_00655</name>
</gene>
<dbReference type="Proteomes" id="UP000015453">
    <property type="component" value="Unassembled WGS sequence"/>
</dbReference>
<dbReference type="InterPro" id="IPR036427">
    <property type="entry name" value="Bromodomain-like_sf"/>
</dbReference>
<evidence type="ECO:0000256" key="3">
    <source>
        <dbReference type="SAM" id="MobiDB-lite"/>
    </source>
</evidence>
<name>S8D3U8_9LAMI</name>
<dbReference type="EMBL" id="AUSU01000182">
    <property type="protein sequence ID" value="EPS74100.1"/>
    <property type="molecule type" value="Genomic_DNA"/>
</dbReference>
<dbReference type="OrthoDB" id="21449at2759"/>
<feature type="non-terminal residue" evidence="5">
    <location>
        <position position="1"/>
    </location>
</feature>
<protein>
    <recommendedName>
        <fullName evidence="4">Bromo domain-containing protein</fullName>
    </recommendedName>
</protein>
<reference evidence="5 6" key="1">
    <citation type="journal article" date="2013" name="BMC Genomics">
        <title>The miniature genome of a carnivorous plant Genlisea aurea contains a low number of genes and short non-coding sequences.</title>
        <authorList>
            <person name="Leushkin E.V."/>
            <person name="Sutormin R.A."/>
            <person name="Nabieva E.R."/>
            <person name="Penin A.A."/>
            <person name="Kondrashov A.S."/>
            <person name="Logacheva M.D."/>
        </authorList>
    </citation>
    <scope>NUCLEOTIDE SEQUENCE [LARGE SCALE GENOMIC DNA]</scope>
</reference>
<dbReference type="PANTHER" id="PTHR47809:SF2">
    <property type="entry name" value="DNA-BINDING BROMODOMAIN-CONTAINING PROTEIN"/>
    <property type="match status" value="1"/>
</dbReference>
<proteinExistence type="predicted"/>
<feature type="non-terminal residue" evidence="5">
    <location>
        <position position="227"/>
    </location>
</feature>
<dbReference type="SUPFAM" id="SSF47370">
    <property type="entry name" value="Bromodomain"/>
    <property type="match status" value="1"/>
</dbReference>
<dbReference type="PANTHER" id="PTHR47809">
    <property type="entry name" value="DNA-BINDING BROMODOMAIN-CONTAINING PROTEIN"/>
    <property type="match status" value="1"/>
</dbReference>
<accession>S8D3U8</accession>
<dbReference type="AlphaFoldDB" id="S8D3U8"/>
<dbReference type="Gene3D" id="1.20.920.10">
    <property type="entry name" value="Bromodomain-like"/>
    <property type="match status" value="1"/>
</dbReference>